<dbReference type="Proteomes" id="UP000095281">
    <property type="component" value="Unplaced"/>
</dbReference>
<dbReference type="PANTHER" id="PTHR11733:SF222">
    <property type="entry name" value="IP12942P"/>
    <property type="match status" value="1"/>
</dbReference>
<organism evidence="10 11">
    <name type="scientific">Meloidogyne hapla</name>
    <name type="common">Root-knot nematode worm</name>
    <dbReference type="NCBI Taxonomy" id="6305"/>
    <lineage>
        <taxon>Eukaryota</taxon>
        <taxon>Metazoa</taxon>
        <taxon>Ecdysozoa</taxon>
        <taxon>Nematoda</taxon>
        <taxon>Chromadorea</taxon>
        <taxon>Rhabditida</taxon>
        <taxon>Tylenchina</taxon>
        <taxon>Tylenchomorpha</taxon>
        <taxon>Tylenchoidea</taxon>
        <taxon>Meloidogynidae</taxon>
        <taxon>Meloidogyninae</taxon>
        <taxon>Meloidogyne</taxon>
    </lineage>
</organism>
<dbReference type="Pfam" id="PF01549">
    <property type="entry name" value="ShK"/>
    <property type="match status" value="2"/>
</dbReference>
<feature type="domain" description="ShKT" evidence="9">
    <location>
        <begin position="25"/>
        <end position="64"/>
    </location>
</feature>
<accession>A0A1I8BIM0</accession>
<dbReference type="GO" id="GO:0006508">
    <property type="term" value="P:proteolysis"/>
    <property type="evidence" value="ECO:0007669"/>
    <property type="project" value="UniProtKB-KW"/>
</dbReference>
<dbReference type="SMART" id="SM00254">
    <property type="entry name" value="ShKT"/>
    <property type="match status" value="2"/>
</dbReference>
<dbReference type="InterPro" id="IPR000718">
    <property type="entry name" value="Peptidase_M13"/>
</dbReference>
<evidence type="ECO:0000256" key="8">
    <source>
        <dbReference type="PROSITE-ProRule" id="PRU01005"/>
    </source>
</evidence>
<keyword evidence="4" id="KW-0479">Metal-binding</keyword>
<dbReference type="InterPro" id="IPR003582">
    <property type="entry name" value="ShKT_dom"/>
</dbReference>
<keyword evidence="3" id="KW-0645">Protease</keyword>
<dbReference type="SUPFAM" id="SSF55486">
    <property type="entry name" value="Metalloproteases ('zincins'), catalytic domain"/>
    <property type="match status" value="1"/>
</dbReference>
<evidence type="ECO:0000256" key="4">
    <source>
        <dbReference type="ARBA" id="ARBA00022723"/>
    </source>
</evidence>
<dbReference type="Gene3D" id="1.10.1380.10">
    <property type="entry name" value="Neutral endopeptidase , domain2"/>
    <property type="match status" value="1"/>
</dbReference>
<dbReference type="InterPro" id="IPR042089">
    <property type="entry name" value="Peptidase_M13_dom_2"/>
</dbReference>
<dbReference type="InterPro" id="IPR018497">
    <property type="entry name" value="Peptidase_M13_C"/>
</dbReference>
<dbReference type="GO" id="GO:0046872">
    <property type="term" value="F:metal ion binding"/>
    <property type="evidence" value="ECO:0007669"/>
    <property type="project" value="UniProtKB-KW"/>
</dbReference>
<dbReference type="AlphaFoldDB" id="A0A1I8BIM0"/>
<comment type="caution">
    <text evidence="8">Lacks conserved residue(s) required for the propagation of feature annotation.</text>
</comment>
<dbReference type="CDD" id="cd08662">
    <property type="entry name" value="M13"/>
    <property type="match status" value="1"/>
</dbReference>
<dbReference type="Gene3D" id="3.40.390.10">
    <property type="entry name" value="Collagenase (Catalytic Domain)"/>
    <property type="match status" value="1"/>
</dbReference>
<dbReference type="OMA" id="CSHENAT"/>
<keyword evidence="6" id="KW-0862">Zinc</keyword>
<protein>
    <submittedName>
        <fullName evidence="11">ShKT domain-containing protein</fullName>
    </submittedName>
</protein>
<dbReference type="Pfam" id="PF05649">
    <property type="entry name" value="Peptidase_M13_N"/>
    <property type="match status" value="1"/>
</dbReference>
<comment type="similarity">
    <text evidence="2">Belongs to the peptidase M13 family.</text>
</comment>
<keyword evidence="5" id="KW-0378">Hydrolase</keyword>
<dbReference type="PANTHER" id="PTHR11733">
    <property type="entry name" value="ZINC METALLOPROTEASE FAMILY M13 NEPRILYSIN-RELATED"/>
    <property type="match status" value="1"/>
</dbReference>
<name>A0A1I8BIM0_MELHA</name>
<dbReference type="PRINTS" id="PR00786">
    <property type="entry name" value="NEPRILYSIN"/>
</dbReference>
<evidence type="ECO:0000259" key="9">
    <source>
        <dbReference type="PROSITE" id="PS51670"/>
    </source>
</evidence>
<dbReference type="PROSITE" id="PS51885">
    <property type="entry name" value="NEPRILYSIN"/>
    <property type="match status" value="1"/>
</dbReference>
<dbReference type="Gene3D" id="1.10.10.1870">
    <property type="entry name" value="ShTK domain-like"/>
    <property type="match status" value="2"/>
</dbReference>
<dbReference type="InterPro" id="IPR024079">
    <property type="entry name" value="MetalloPept_cat_dom_sf"/>
</dbReference>
<dbReference type="PROSITE" id="PS51670">
    <property type="entry name" value="SHKT"/>
    <property type="match status" value="2"/>
</dbReference>
<reference evidence="11" key="1">
    <citation type="submission" date="2016-11" db="UniProtKB">
        <authorList>
            <consortium name="WormBaseParasite"/>
        </authorList>
    </citation>
    <scope>IDENTIFICATION</scope>
</reference>
<dbReference type="GO" id="GO:0004222">
    <property type="term" value="F:metalloendopeptidase activity"/>
    <property type="evidence" value="ECO:0007669"/>
    <property type="project" value="InterPro"/>
</dbReference>
<keyword evidence="10" id="KW-1185">Reference proteome</keyword>
<evidence type="ECO:0000256" key="1">
    <source>
        <dbReference type="ARBA" id="ARBA00001947"/>
    </source>
</evidence>
<evidence type="ECO:0000256" key="3">
    <source>
        <dbReference type="ARBA" id="ARBA00022670"/>
    </source>
</evidence>
<proteinExistence type="inferred from homology"/>
<dbReference type="WBParaSite" id="MhA1_Contig2699.frz3.fgene1">
    <property type="protein sequence ID" value="MhA1_Contig2699.frz3.fgene1"/>
    <property type="gene ID" value="MhA1_Contig2699.frz3.fgene1"/>
</dbReference>
<comment type="cofactor">
    <cofactor evidence="1">
        <name>Zn(2+)</name>
        <dbReference type="ChEBI" id="CHEBI:29105"/>
    </cofactor>
</comment>
<evidence type="ECO:0000256" key="6">
    <source>
        <dbReference type="ARBA" id="ARBA00022833"/>
    </source>
</evidence>
<feature type="domain" description="ShKT" evidence="9">
    <location>
        <begin position="72"/>
        <end position="111"/>
    </location>
</feature>
<sequence length="844" mass="99572">MLKIYPKYLIKLFIISNSFGLCKECEDKSVPGRPSDCPILKELCDRPLYKDLMSKECPRTCNLCDLFKIKLCSDNIGPNGISECQKYKERCNDTIWRDFMKKECPLTCGICKQFSYYLDKEKIEKRTKIKKKQKVKTKIEKIKKSPRIRLINFPTMVNSINPNIRPCDDFYDYVCDGFRKSEALELIAGSYGKISHSHRNAKKARNLMIELLNDNKMRPKLKSNPLFNKLLEYYDSCRDLTARNNDKISQLLIDKIVDLRQKMGSQYILNTEWIRENHPIFAIDTVYGFTDIAPFSFTLYKFTTLEIATPTTGKYANDQTIRIYQFILHSKQINNKDINEMRQMLTKLSNQRPQEMAAILPSGLPLREAIEKWLNDFIKVNDKFNEITVSYLTLSYVKYEIKPWKGYILEDQFNNPTISGKFETKTLSEIHSKYTPNVDWPLLLKEYNSDINGDTTVLIKCLKCFEDIYKFITQNSDLIRNYLEMDIIYKYSNALGTEFQGLTWNLNKEPIETYCLMRTATHFGMATDRLFLDFFFEEKTKNDVMDLIIKVKEQFRQIIISEDWMGEKTKRRALNKLEMMKAYSGYFDEFKETERIINENKCYNIINQNKMSFGEIEIAASVCTMKRYTNQIIVVDNERKMLHKLNIKNRQMFEANAFYNRYLNNFIVLAGYLFYPVYDKDMPIPMKLGGVGVVIGHEITHGYDNNGRKFNEFGHNENWWDKQTEIEFERKTQCFIEQYNNFLVRVGEKSLSPIDGKFTLDENLADAGGLKSAYWALKNYIKMRKYKLEDSKIEIHGLEYMTDEQLFFITYAFVSSIYYKDTRRILNYLINVILLKDYSKNNNN</sequence>
<dbReference type="Pfam" id="PF01431">
    <property type="entry name" value="Peptidase_M13"/>
    <property type="match status" value="1"/>
</dbReference>
<dbReference type="GO" id="GO:0005886">
    <property type="term" value="C:plasma membrane"/>
    <property type="evidence" value="ECO:0007669"/>
    <property type="project" value="TreeGrafter"/>
</dbReference>
<keyword evidence="7" id="KW-0482">Metalloprotease</keyword>
<evidence type="ECO:0000313" key="10">
    <source>
        <dbReference type="Proteomes" id="UP000095281"/>
    </source>
</evidence>
<evidence type="ECO:0000313" key="11">
    <source>
        <dbReference type="WBParaSite" id="MhA1_Contig2699.frz3.fgene1"/>
    </source>
</evidence>
<evidence type="ECO:0000256" key="5">
    <source>
        <dbReference type="ARBA" id="ARBA00022801"/>
    </source>
</evidence>
<evidence type="ECO:0000256" key="2">
    <source>
        <dbReference type="ARBA" id="ARBA00007357"/>
    </source>
</evidence>
<evidence type="ECO:0000256" key="7">
    <source>
        <dbReference type="ARBA" id="ARBA00023049"/>
    </source>
</evidence>
<dbReference type="InterPro" id="IPR008753">
    <property type="entry name" value="Peptidase_M13_N"/>
</dbReference>